<feature type="region of interest" description="Disordered" evidence="1">
    <location>
        <begin position="110"/>
        <end position="133"/>
    </location>
</feature>
<feature type="region of interest" description="Disordered" evidence="1">
    <location>
        <begin position="191"/>
        <end position="257"/>
    </location>
</feature>
<dbReference type="Proteomes" id="UP000087766">
    <property type="component" value="Unplaced"/>
</dbReference>
<reference evidence="3" key="1">
    <citation type="submission" date="2025-08" db="UniProtKB">
        <authorList>
            <consortium name="RefSeq"/>
        </authorList>
    </citation>
    <scope>IDENTIFICATION</scope>
    <source>
        <tissue evidence="3">Leaf</tissue>
    </source>
</reference>
<sequence length="381" mass="42293">MIYPLSPSSYPTVTQRNLSPVPKFKYKHSQKQKQKTFIPSLSLPFQMLLYQTSTTHSLLLLLPHTTNSTITFLKMGCCVSKCRPDTKPSPEQHQNQFNFNLLQDKLPPPPSTLYSSTKISPSPPSPTSSTSSISSFTCTTSNTISSASSLSTASSSLSSKDRSFSNEFLWSCYKDNPHITRINSLREASLSLMPPTKPRPHHRKLINVNPSPPPKPNSVTRRQSPPPQSFSMPQKRVRSNSPTNLGRQKSFRKDTERSITINYASDMHSRTLRSPSPSRRYIGDKCGSANFATDNVVSRRMVNSSKVSFPGVHGLPSTRKESVKAESSGRVLNSVGLRQNETCSFGAGSKVDETLAKDDMDLTLMEDINNPLISLDCFIFL</sequence>
<accession>A0A1S3VVA7</accession>
<dbReference type="PANTHER" id="PTHR33871">
    <property type="entry name" value="OS05G0503100 PROTEIN-RELATED"/>
    <property type="match status" value="1"/>
</dbReference>
<dbReference type="OrthoDB" id="1745046at2759"/>
<evidence type="ECO:0000313" key="2">
    <source>
        <dbReference type="Proteomes" id="UP000087766"/>
    </source>
</evidence>
<dbReference type="RefSeq" id="XP_014522318.2">
    <property type="nucleotide sequence ID" value="XM_014666832.2"/>
</dbReference>
<gene>
    <name evidence="3" type="primary">LOC106778837</name>
</gene>
<dbReference type="AlphaFoldDB" id="A0A1S3VVA7"/>
<protein>
    <submittedName>
        <fullName evidence="3">Uncharacterized protein LOC106778837</fullName>
    </submittedName>
</protein>
<name>A0A1S3VVA7_VIGRR</name>
<organism evidence="2 3">
    <name type="scientific">Vigna radiata var. radiata</name>
    <name type="common">Mung bean</name>
    <name type="synonym">Phaseolus aureus</name>
    <dbReference type="NCBI Taxonomy" id="3916"/>
    <lineage>
        <taxon>Eukaryota</taxon>
        <taxon>Viridiplantae</taxon>
        <taxon>Streptophyta</taxon>
        <taxon>Embryophyta</taxon>
        <taxon>Tracheophyta</taxon>
        <taxon>Spermatophyta</taxon>
        <taxon>Magnoliopsida</taxon>
        <taxon>eudicotyledons</taxon>
        <taxon>Gunneridae</taxon>
        <taxon>Pentapetalae</taxon>
        <taxon>rosids</taxon>
        <taxon>fabids</taxon>
        <taxon>Fabales</taxon>
        <taxon>Fabaceae</taxon>
        <taxon>Papilionoideae</taxon>
        <taxon>50 kb inversion clade</taxon>
        <taxon>NPAAA clade</taxon>
        <taxon>indigoferoid/millettioid clade</taxon>
        <taxon>Phaseoleae</taxon>
        <taxon>Vigna</taxon>
    </lineage>
</organism>
<dbReference type="GeneID" id="106778837"/>
<evidence type="ECO:0000313" key="3">
    <source>
        <dbReference type="RefSeq" id="XP_014522318.2"/>
    </source>
</evidence>
<keyword evidence="2" id="KW-1185">Reference proteome</keyword>
<evidence type="ECO:0000256" key="1">
    <source>
        <dbReference type="SAM" id="MobiDB-lite"/>
    </source>
</evidence>
<proteinExistence type="predicted"/>
<dbReference type="KEGG" id="vra:106778837"/>
<dbReference type="PANTHER" id="PTHR33871:SF18">
    <property type="entry name" value="F24J8.12 PROTEIN"/>
    <property type="match status" value="1"/>
</dbReference>